<feature type="transmembrane region" description="Helical" evidence="1">
    <location>
        <begin position="43"/>
        <end position="61"/>
    </location>
</feature>
<evidence type="ECO:0000313" key="3">
    <source>
        <dbReference type="Proteomes" id="UP000217768"/>
    </source>
</evidence>
<keyword evidence="1" id="KW-0472">Membrane</keyword>
<reference evidence="2 3" key="1">
    <citation type="submission" date="2017-08" db="EMBL/GenBank/DDBJ databases">
        <title>Phylogenetic analysis of Mycobacterium avium complex whole genomes.</title>
        <authorList>
            <person name="Caverly L.J."/>
            <person name="Spilker T."/>
            <person name="Lipuma J."/>
        </authorList>
    </citation>
    <scope>NUCLEOTIDE SEQUENCE [LARGE SCALE GENOMIC DNA]</scope>
    <source>
        <strain evidence="2 3">FLAC0165</strain>
    </source>
</reference>
<comment type="caution">
    <text evidence="2">The sequence shown here is derived from an EMBL/GenBank/DDBJ whole genome shotgun (WGS) entry which is preliminary data.</text>
</comment>
<sequence>MTNPWSLKKSTAKVLLVVGIVIWLAAMYYIWKGTGLHDVAGQLGITAAVTYGVITTVVKMIESTNASHTESRGNKTTLYFWDDDEDKPMPS</sequence>
<protein>
    <submittedName>
        <fullName evidence="2">Uncharacterized protein</fullName>
    </submittedName>
</protein>
<feature type="transmembrane region" description="Helical" evidence="1">
    <location>
        <begin position="12"/>
        <end position="31"/>
    </location>
</feature>
<dbReference type="Proteomes" id="UP000217768">
    <property type="component" value="Unassembled WGS sequence"/>
</dbReference>
<dbReference type="RefSeq" id="WP_033717961.1">
    <property type="nucleotide sequence ID" value="NZ_JAAILH010000008.1"/>
</dbReference>
<evidence type="ECO:0000313" key="2">
    <source>
        <dbReference type="EMBL" id="PBA23460.1"/>
    </source>
</evidence>
<gene>
    <name evidence="2" type="ORF">CKJ66_28485</name>
</gene>
<proteinExistence type="predicted"/>
<name>A0A2A2ZAU0_MYCAV</name>
<dbReference type="EMBL" id="NSFD01000073">
    <property type="protein sequence ID" value="PBA23460.1"/>
    <property type="molecule type" value="Genomic_DNA"/>
</dbReference>
<dbReference type="AlphaFoldDB" id="A0A2A2ZAU0"/>
<evidence type="ECO:0000256" key="1">
    <source>
        <dbReference type="SAM" id="Phobius"/>
    </source>
</evidence>
<keyword evidence="1" id="KW-0812">Transmembrane</keyword>
<organism evidence="2 3">
    <name type="scientific">Mycobacterium avium</name>
    <dbReference type="NCBI Taxonomy" id="1764"/>
    <lineage>
        <taxon>Bacteria</taxon>
        <taxon>Bacillati</taxon>
        <taxon>Actinomycetota</taxon>
        <taxon>Actinomycetes</taxon>
        <taxon>Mycobacteriales</taxon>
        <taxon>Mycobacteriaceae</taxon>
        <taxon>Mycobacterium</taxon>
        <taxon>Mycobacterium avium complex (MAC)</taxon>
    </lineage>
</organism>
<keyword evidence="1" id="KW-1133">Transmembrane helix</keyword>
<accession>A0A2A2ZAU0</accession>